<protein>
    <submittedName>
        <fullName evidence="1">Uncharacterized protein</fullName>
    </submittedName>
</protein>
<name>A0A5B7IWM5_PORTR</name>
<evidence type="ECO:0000313" key="2">
    <source>
        <dbReference type="Proteomes" id="UP000324222"/>
    </source>
</evidence>
<proteinExistence type="predicted"/>
<dbReference type="EMBL" id="VSRR010077442">
    <property type="protein sequence ID" value="MPC88322.1"/>
    <property type="molecule type" value="Genomic_DNA"/>
</dbReference>
<reference evidence="1 2" key="1">
    <citation type="submission" date="2019-05" db="EMBL/GenBank/DDBJ databases">
        <title>Another draft genome of Portunus trituberculatus and its Hox gene families provides insights of decapod evolution.</title>
        <authorList>
            <person name="Jeong J.-H."/>
            <person name="Song I."/>
            <person name="Kim S."/>
            <person name="Choi T."/>
            <person name="Kim D."/>
            <person name="Ryu S."/>
            <person name="Kim W."/>
        </authorList>
    </citation>
    <scope>NUCLEOTIDE SEQUENCE [LARGE SCALE GENOMIC DNA]</scope>
    <source>
        <tissue evidence="1">Muscle</tissue>
    </source>
</reference>
<accession>A0A5B7IWM5</accession>
<evidence type="ECO:0000313" key="1">
    <source>
        <dbReference type="EMBL" id="MPC88322.1"/>
    </source>
</evidence>
<dbReference type="Proteomes" id="UP000324222">
    <property type="component" value="Unassembled WGS sequence"/>
</dbReference>
<organism evidence="1 2">
    <name type="scientific">Portunus trituberculatus</name>
    <name type="common">Swimming crab</name>
    <name type="synonym">Neptunus trituberculatus</name>
    <dbReference type="NCBI Taxonomy" id="210409"/>
    <lineage>
        <taxon>Eukaryota</taxon>
        <taxon>Metazoa</taxon>
        <taxon>Ecdysozoa</taxon>
        <taxon>Arthropoda</taxon>
        <taxon>Crustacea</taxon>
        <taxon>Multicrustacea</taxon>
        <taxon>Malacostraca</taxon>
        <taxon>Eumalacostraca</taxon>
        <taxon>Eucarida</taxon>
        <taxon>Decapoda</taxon>
        <taxon>Pleocyemata</taxon>
        <taxon>Brachyura</taxon>
        <taxon>Eubrachyura</taxon>
        <taxon>Portunoidea</taxon>
        <taxon>Portunidae</taxon>
        <taxon>Portuninae</taxon>
        <taxon>Portunus</taxon>
    </lineage>
</organism>
<sequence>MEDSRRPPQHPTPQLSSLPTVAVLWWNGAEVCRVHRLRLDPERRDYCYGNLPLSLSPFLPPSLPPAAKVEVKCAAREVHVFRNKKRKDKKKNVHDGLVQFEL</sequence>
<keyword evidence="2" id="KW-1185">Reference proteome</keyword>
<dbReference type="AlphaFoldDB" id="A0A5B7IWM5"/>
<gene>
    <name evidence="1" type="ORF">E2C01_083223</name>
</gene>
<comment type="caution">
    <text evidence="1">The sequence shown here is derived from an EMBL/GenBank/DDBJ whole genome shotgun (WGS) entry which is preliminary data.</text>
</comment>